<organism evidence="1 2">
    <name type="scientific">Mycena chlorophos</name>
    <name type="common">Agaric fungus</name>
    <name type="synonym">Agaricus chlorophos</name>
    <dbReference type="NCBI Taxonomy" id="658473"/>
    <lineage>
        <taxon>Eukaryota</taxon>
        <taxon>Fungi</taxon>
        <taxon>Dikarya</taxon>
        <taxon>Basidiomycota</taxon>
        <taxon>Agaricomycotina</taxon>
        <taxon>Agaricomycetes</taxon>
        <taxon>Agaricomycetidae</taxon>
        <taxon>Agaricales</taxon>
        <taxon>Marasmiineae</taxon>
        <taxon>Mycenaceae</taxon>
        <taxon>Mycena</taxon>
    </lineage>
</organism>
<dbReference type="Proteomes" id="UP000815677">
    <property type="component" value="Unassembled WGS sequence"/>
</dbReference>
<evidence type="ECO:0000313" key="2">
    <source>
        <dbReference type="Proteomes" id="UP000815677"/>
    </source>
</evidence>
<accession>A0ABQ0L1R1</accession>
<proteinExistence type="predicted"/>
<reference evidence="1" key="1">
    <citation type="submission" date="2014-09" db="EMBL/GenBank/DDBJ databases">
        <title>Genome sequence of the luminous mushroom Mycena chlorophos for searching fungal bioluminescence genes.</title>
        <authorList>
            <person name="Tanaka Y."/>
            <person name="Kasuga D."/>
            <person name="Oba Y."/>
            <person name="Hase S."/>
            <person name="Sato K."/>
            <person name="Oba Y."/>
            <person name="Sakakibara Y."/>
        </authorList>
    </citation>
    <scope>NUCLEOTIDE SEQUENCE</scope>
</reference>
<evidence type="ECO:0000313" key="1">
    <source>
        <dbReference type="EMBL" id="GAT43736.1"/>
    </source>
</evidence>
<dbReference type="EMBL" id="DF839234">
    <property type="protein sequence ID" value="GAT43736.1"/>
    <property type="molecule type" value="Genomic_DNA"/>
</dbReference>
<name>A0ABQ0L1R1_MYCCL</name>
<protein>
    <submittedName>
        <fullName evidence="1">Uncharacterized protein</fullName>
    </submittedName>
</protein>
<keyword evidence="2" id="KW-1185">Reference proteome</keyword>
<gene>
    <name evidence="1" type="ORF">MCHLO_01404</name>
</gene>
<sequence length="212" mass="23491">MPLGDLRAQRKAPTAFRPSRRCDTWIHRSDRSHTAYSIAVRFNLTRRAAFCARKLDEGGSEVSDLDHNSHWTKVFKRRGFRESTCPSSFAVLPPPACSLPAAAPILTAYHVPLASCPKHLHSLWTFGKPTTGRGTSRVPSPLSRKLSWPRSTAIVPTASSARTIQNTVLHRNAVARATNTISFPSSTLLLSTATARLVRTAWEDRAVVRKLR</sequence>